<keyword evidence="1" id="KW-1133">Transmembrane helix</keyword>
<keyword evidence="1" id="KW-0472">Membrane</keyword>
<dbReference type="RefSeq" id="WP_259509176.1">
    <property type="nucleotide sequence ID" value="NZ_JANLCM010000002.1"/>
</dbReference>
<keyword evidence="1" id="KW-0812">Transmembrane</keyword>
<name>A0ABT2GU55_9MICO</name>
<accession>A0ABT2GU55</accession>
<evidence type="ECO:0008006" key="4">
    <source>
        <dbReference type="Google" id="ProtNLM"/>
    </source>
</evidence>
<dbReference type="Proteomes" id="UP001165584">
    <property type="component" value="Unassembled WGS sequence"/>
</dbReference>
<comment type="caution">
    <text evidence="2">The sequence shown here is derived from an EMBL/GenBank/DDBJ whole genome shotgun (WGS) entry which is preliminary data.</text>
</comment>
<feature type="transmembrane region" description="Helical" evidence="1">
    <location>
        <begin position="87"/>
        <end position="106"/>
    </location>
</feature>
<protein>
    <recommendedName>
        <fullName evidence="4">PH domain-containing protein</fullName>
    </recommendedName>
</protein>
<keyword evidence="3" id="KW-1185">Reference proteome</keyword>
<reference evidence="2" key="1">
    <citation type="submission" date="2022-08" db="EMBL/GenBank/DDBJ databases">
        <authorList>
            <person name="Deng Y."/>
            <person name="Han X.-F."/>
            <person name="Zhang Y.-Q."/>
        </authorList>
    </citation>
    <scope>NUCLEOTIDE SEQUENCE</scope>
    <source>
        <strain evidence="2">CPCC 205763</strain>
    </source>
</reference>
<proteinExistence type="predicted"/>
<evidence type="ECO:0000313" key="2">
    <source>
        <dbReference type="EMBL" id="MCS5719688.1"/>
    </source>
</evidence>
<dbReference type="EMBL" id="JANLCM010000002">
    <property type="protein sequence ID" value="MCS5719688.1"/>
    <property type="molecule type" value="Genomic_DNA"/>
</dbReference>
<evidence type="ECO:0000313" key="3">
    <source>
        <dbReference type="Proteomes" id="UP001165584"/>
    </source>
</evidence>
<evidence type="ECO:0000256" key="1">
    <source>
        <dbReference type="SAM" id="Phobius"/>
    </source>
</evidence>
<gene>
    <name evidence="2" type="ORF">N1027_16265</name>
</gene>
<organism evidence="2 3">
    <name type="scientific">Herbiconiux aconitum</name>
    <dbReference type="NCBI Taxonomy" id="2970913"/>
    <lineage>
        <taxon>Bacteria</taxon>
        <taxon>Bacillati</taxon>
        <taxon>Actinomycetota</taxon>
        <taxon>Actinomycetes</taxon>
        <taxon>Micrococcales</taxon>
        <taxon>Microbacteriaceae</taxon>
        <taxon>Herbiconiux</taxon>
    </lineage>
</organism>
<feature type="transmembrane region" description="Helical" evidence="1">
    <location>
        <begin position="58"/>
        <end position="81"/>
    </location>
</feature>
<sequence length="218" mass="24480">MTTGEGRMTIAHRVGRIAGVVWRMELGVWRSLFRWATLRPRVPRGADAFSYDKPIRPVLIVFIVLSAIEIPIIDLIVHSWAAVRIPLLVLGIWGLTWMIGLLLGYLTRPHAVGPAGLRIRHGDETEIVVGWDDVASVAPLHEHIEGAKTFRIDGELLAISVQQETNVEIELEHPIVVPVNRKPQSVRVLRIWVDDRAAYLASVRRSLHAWEDGLAARD</sequence>